<keyword evidence="5" id="KW-1133">Transmembrane helix</keyword>
<evidence type="ECO:0000259" key="6">
    <source>
        <dbReference type="Pfam" id="PF21314"/>
    </source>
</evidence>
<sequence length="596" mass="64809">MNITIDDASPQFQYYSANNTWSRNHVGDDLTSKYFKQTFRATFTEGDYVTLTFNGTAIAIYGAKRANHGYYSTQLDGGTIQFQNGNSLNPQIQALIYQAAGLRADQEHTITLKNTPSKNNIAPKPGDEWWFDIDFAVVTVPTQGEVFTTTYDDSSSAVEYFGSGWAQGNPNKDYYNTTARVSNKPTDLMRLSFNGSSIQVFGGLYTDHGNYSIVLDNGSEQKYNGTYFQLEPQTPLYTASNLTDGPHTLQMINLGGTAGNFLDFDYAVVNSTINPSGQTHNTTGTNTTSSNSGADHSSSSSSNVGPIVGGVVGGVVGLALVCILAWFLFRRKQHKNKEGYPYPMKSKEPLDLNGEEVKPFQHPDNQYHDPTRTDSTSSNGDESYNTQGYPNQRSINGRPLNPSSSAREMDQTNTPFLTAIPPPPSSNATSYPRSIIPPSSIGRSPTVVGGEEGYQNPFNAPSSATFGHRSNSNSGHIDPITPPPPPVSSTRSTKSPGVNLPFTALPPIPSSTLSDDPLSSNEDTYPSLPQAPFANQAGERNRRSSIASGQRMFVPGREQDMGPLGINHDEDEDFGTLPPDYQQATEPLPGQRPQQR</sequence>
<dbReference type="Gene3D" id="2.60.120.260">
    <property type="entry name" value="Galactose-binding domain-like"/>
    <property type="match status" value="2"/>
</dbReference>
<dbReference type="Pfam" id="PF21314">
    <property type="entry name" value="TM_ErbB1"/>
    <property type="match status" value="1"/>
</dbReference>
<reference evidence="8" key="4">
    <citation type="submission" date="2024-02" db="EMBL/GenBank/DDBJ databases">
        <title>Comparative genomics of Cryptococcus and Kwoniella reveals pathogenesis evolution and contrasting modes of karyotype evolution via chromosome fusion or intercentromeric recombination.</title>
        <authorList>
            <person name="Coelho M.A."/>
            <person name="David-Palma M."/>
            <person name="Shea T."/>
            <person name="Bowers K."/>
            <person name="McGinley-Smith S."/>
            <person name="Mohammad A.W."/>
            <person name="Gnirke A."/>
            <person name="Yurkov A.M."/>
            <person name="Nowrousian M."/>
            <person name="Sun S."/>
            <person name="Cuomo C.A."/>
            <person name="Heitman J."/>
        </authorList>
    </citation>
    <scope>NUCLEOTIDE SEQUENCE</scope>
    <source>
        <strain evidence="8">CBS 10737</strain>
    </source>
</reference>
<dbReference type="InterPro" id="IPR049328">
    <property type="entry name" value="TM_ErbB1"/>
</dbReference>
<keyword evidence="5" id="KW-0472">Membrane</keyword>
<dbReference type="AlphaFoldDB" id="A0A1B9I0K3"/>
<dbReference type="Gene3D" id="1.20.5.510">
    <property type="entry name" value="Single helix bin"/>
    <property type="match status" value="1"/>
</dbReference>
<dbReference type="EMBL" id="KI894012">
    <property type="protein sequence ID" value="OCF49057.1"/>
    <property type="molecule type" value="Genomic_DNA"/>
</dbReference>
<evidence type="ECO:0000313" key="8">
    <source>
        <dbReference type="EMBL" id="WWC71962.1"/>
    </source>
</evidence>
<dbReference type="STRING" id="1296096.A0A1B9I0K3"/>
<reference evidence="7" key="3">
    <citation type="submission" date="2016-07" db="EMBL/GenBank/DDBJ databases">
        <title>Evolution of pathogenesis and genome organization in the Tremellales.</title>
        <authorList>
            <person name="Cuomo C."/>
            <person name="Litvintseva A."/>
            <person name="Heitman J."/>
            <person name="Chen Y."/>
            <person name="Sun S."/>
            <person name="Springer D."/>
            <person name="Dromer F."/>
            <person name="Young S."/>
            <person name="Zeng Q."/>
            <person name="Chapman S."/>
            <person name="Gujja S."/>
            <person name="Saif S."/>
            <person name="Birren B."/>
        </authorList>
    </citation>
    <scope>NUCLEOTIDE SEQUENCE</scope>
    <source>
        <strain evidence="7">CBS 10737</strain>
    </source>
</reference>
<protein>
    <recommendedName>
        <fullName evidence="6">Epidermal growth factor receptor-like transmembrane-juxtamembrane segment domain-containing protein</fullName>
    </recommendedName>
</protein>
<dbReference type="PANTHER" id="PTHR16861:SF7">
    <property type="entry name" value="MEMBRANE ANCHOR OPY2 N-TERMINAL DOMAIN-CONTAINING PROTEIN"/>
    <property type="match status" value="1"/>
</dbReference>
<evidence type="ECO:0000313" key="9">
    <source>
        <dbReference type="Proteomes" id="UP000094020"/>
    </source>
</evidence>
<feature type="compositionally biased region" description="Low complexity" evidence="4">
    <location>
        <begin position="510"/>
        <end position="520"/>
    </location>
</feature>
<dbReference type="KEGG" id="kpin:30173113"/>
<reference evidence="7" key="1">
    <citation type="submission" date="2013-07" db="EMBL/GenBank/DDBJ databases">
        <title>The Genome Sequence of Cryptococcus pinus CBS10737.</title>
        <authorList>
            <consortium name="The Broad Institute Genome Sequencing Platform"/>
            <person name="Cuomo C."/>
            <person name="Litvintseva A."/>
            <person name="Chen Y."/>
            <person name="Heitman J."/>
            <person name="Sun S."/>
            <person name="Springer D."/>
            <person name="Dromer F."/>
            <person name="Young S.K."/>
            <person name="Zeng Q."/>
            <person name="Gargeya S."/>
            <person name="Fitzgerald M."/>
            <person name="Abouelleil A."/>
            <person name="Alvarado L."/>
            <person name="Berlin A.M."/>
            <person name="Chapman S.B."/>
            <person name="Dewar J."/>
            <person name="Goldberg J."/>
            <person name="Griggs A."/>
            <person name="Gujja S."/>
            <person name="Hansen M."/>
            <person name="Howarth C."/>
            <person name="Imamovic A."/>
            <person name="Larimer J."/>
            <person name="McCowan C."/>
            <person name="Murphy C."/>
            <person name="Pearson M."/>
            <person name="Priest M."/>
            <person name="Roberts A."/>
            <person name="Saif S."/>
            <person name="Shea T."/>
            <person name="Sykes S."/>
            <person name="Wortman J."/>
            <person name="Nusbaum C."/>
            <person name="Birren B."/>
        </authorList>
    </citation>
    <scope>NUCLEOTIDE SEQUENCE [LARGE SCALE GENOMIC DNA]</scope>
    <source>
        <strain evidence="7">CBS 10737</strain>
    </source>
</reference>
<dbReference type="EMBL" id="CP144526">
    <property type="protein sequence ID" value="WWC71962.1"/>
    <property type="molecule type" value="Genomic_DNA"/>
</dbReference>
<dbReference type="GeneID" id="30173113"/>
<keyword evidence="9" id="KW-1185">Reference proteome</keyword>
<dbReference type="Proteomes" id="UP000094020">
    <property type="component" value="Chromosome 8"/>
</dbReference>
<keyword evidence="2" id="KW-0547">Nucleotide-binding</keyword>
<feature type="compositionally biased region" description="Low complexity" evidence="4">
    <location>
        <begin position="432"/>
        <end position="445"/>
    </location>
</feature>
<evidence type="ECO:0000256" key="5">
    <source>
        <dbReference type="SAM" id="Phobius"/>
    </source>
</evidence>
<feature type="transmembrane region" description="Helical" evidence="5">
    <location>
        <begin position="307"/>
        <end position="329"/>
    </location>
</feature>
<feature type="compositionally biased region" description="Low complexity" evidence="4">
    <location>
        <begin position="276"/>
        <end position="302"/>
    </location>
</feature>
<dbReference type="GO" id="GO:0005524">
    <property type="term" value="F:ATP binding"/>
    <property type="evidence" value="ECO:0007669"/>
    <property type="project" value="UniProtKB-KW"/>
</dbReference>
<evidence type="ECO:0000256" key="1">
    <source>
        <dbReference type="ARBA" id="ARBA00022553"/>
    </source>
</evidence>
<organism evidence="7">
    <name type="scientific">Kwoniella pini CBS 10737</name>
    <dbReference type="NCBI Taxonomy" id="1296096"/>
    <lineage>
        <taxon>Eukaryota</taxon>
        <taxon>Fungi</taxon>
        <taxon>Dikarya</taxon>
        <taxon>Basidiomycota</taxon>
        <taxon>Agaricomycotina</taxon>
        <taxon>Tremellomycetes</taxon>
        <taxon>Tremellales</taxon>
        <taxon>Cryptococcaceae</taxon>
        <taxon>Kwoniella</taxon>
    </lineage>
</organism>
<accession>A0A1B9I0K3</accession>
<evidence type="ECO:0000313" key="7">
    <source>
        <dbReference type="EMBL" id="OCF49057.1"/>
    </source>
</evidence>
<feature type="region of interest" description="Disordered" evidence="4">
    <location>
        <begin position="274"/>
        <end position="302"/>
    </location>
</feature>
<feature type="compositionally biased region" description="Basic and acidic residues" evidence="4">
    <location>
        <begin position="345"/>
        <end position="372"/>
    </location>
</feature>
<feature type="compositionally biased region" description="Polar residues" evidence="4">
    <location>
        <begin position="373"/>
        <end position="416"/>
    </location>
</feature>
<reference evidence="8" key="2">
    <citation type="submission" date="2013-07" db="EMBL/GenBank/DDBJ databases">
        <authorList>
            <consortium name="The Broad Institute Genome Sequencing Platform"/>
            <person name="Cuomo C."/>
            <person name="Litvintseva A."/>
            <person name="Chen Y."/>
            <person name="Heitman J."/>
            <person name="Sun S."/>
            <person name="Springer D."/>
            <person name="Dromer F."/>
            <person name="Young S.K."/>
            <person name="Zeng Q."/>
            <person name="Gargeya S."/>
            <person name="Fitzgerald M."/>
            <person name="Abouelleil A."/>
            <person name="Alvarado L."/>
            <person name="Berlin A.M."/>
            <person name="Chapman S.B."/>
            <person name="Dewar J."/>
            <person name="Goldberg J."/>
            <person name="Griggs A."/>
            <person name="Gujja S."/>
            <person name="Hansen M."/>
            <person name="Howarth C."/>
            <person name="Imamovic A."/>
            <person name="Larimer J."/>
            <person name="McCowan C."/>
            <person name="Murphy C."/>
            <person name="Pearson M."/>
            <person name="Priest M."/>
            <person name="Roberts A."/>
            <person name="Saif S."/>
            <person name="Shea T."/>
            <person name="Sykes S."/>
            <person name="Wortman J."/>
            <person name="Nusbaum C."/>
            <person name="Birren B."/>
        </authorList>
    </citation>
    <scope>NUCLEOTIDE SEQUENCE</scope>
    <source>
        <strain evidence="8">CBS 10737</strain>
    </source>
</reference>
<name>A0A1B9I0K3_9TREE</name>
<dbReference type="PANTHER" id="PTHR16861">
    <property type="entry name" value="GLYCOPROTEIN 38"/>
    <property type="match status" value="1"/>
</dbReference>
<evidence type="ECO:0000256" key="3">
    <source>
        <dbReference type="ARBA" id="ARBA00022840"/>
    </source>
</evidence>
<gene>
    <name evidence="7" type="ORF">I206_04744</name>
    <name evidence="8" type="ORF">I206_105921</name>
</gene>
<dbReference type="RefSeq" id="XP_019010276.1">
    <property type="nucleotide sequence ID" value="XM_019156474.1"/>
</dbReference>
<feature type="compositionally biased region" description="Polar residues" evidence="4">
    <location>
        <begin position="456"/>
        <end position="475"/>
    </location>
</feature>
<evidence type="ECO:0000256" key="2">
    <source>
        <dbReference type="ARBA" id="ARBA00022741"/>
    </source>
</evidence>
<keyword evidence="1" id="KW-0597">Phosphoprotein</keyword>
<keyword evidence="5" id="KW-0812">Transmembrane</keyword>
<proteinExistence type="predicted"/>
<feature type="region of interest" description="Disordered" evidence="4">
    <location>
        <begin position="337"/>
        <end position="596"/>
    </location>
</feature>
<dbReference type="OrthoDB" id="2563669at2759"/>
<evidence type="ECO:0000256" key="4">
    <source>
        <dbReference type="SAM" id="MobiDB-lite"/>
    </source>
</evidence>
<feature type="domain" description="Epidermal growth factor receptor-like transmembrane-juxtamembrane segment" evidence="6">
    <location>
        <begin position="307"/>
        <end position="337"/>
    </location>
</feature>
<keyword evidence="3" id="KW-0067">ATP-binding</keyword>